<evidence type="ECO:0000256" key="1">
    <source>
        <dbReference type="SAM" id="SignalP"/>
    </source>
</evidence>
<organism evidence="2 3">
    <name type="scientific">Solirubrobacter ginsenosidimutans</name>
    <dbReference type="NCBI Taxonomy" id="490573"/>
    <lineage>
        <taxon>Bacteria</taxon>
        <taxon>Bacillati</taxon>
        <taxon>Actinomycetota</taxon>
        <taxon>Thermoleophilia</taxon>
        <taxon>Solirubrobacterales</taxon>
        <taxon>Solirubrobacteraceae</taxon>
        <taxon>Solirubrobacter</taxon>
    </lineage>
</organism>
<proteinExistence type="predicted"/>
<comment type="caution">
    <text evidence="2">The sequence shown here is derived from an EMBL/GenBank/DDBJ whole genome shotgun (WGS) entry which is preliminary data.</text>
</comment>
<evidence type="ECO:0000313" key="2">
    <source>
        <dbReference type="EMBL" id="MDA0159005.1"/>
    </source>
</evidence>
<evidence type="ECO:0000313" key="3">
    <source>
        <dbReference type="Proteomes" id="UP001149140"/>
    </source>
</evidence>
<feature type="chain" id="PRO_5040903918" description="Sugar phosphate isomerase/epimerase" evidence="1">
    <location>
        <begin position="23"/>
        <end position="478"/>
    </location>
</feature>
<dbReference type="AlphaFoldDB" id="A0A9X3MPT9"/>
<dbReference type="InterPro" id="IPR036237">
    <property type="entry name" value="Xyl_isomerase-like_sf"/>
</dbReference>
<keyword evidence="3" id="KW-1185">Reference proteome</keyword>
<dbReference type="SUPFAM" id="SSF51658">
    <property type="entry name" value="Xylose isomerase-like"/>
    <property type="match status" value="1"/>
</dbReference>
<keyword evidence="1" id="KW-0732">Signal</keyword>
<accession>A0A9X3MPT9</accession>
<gene>
    <name evidence="2" type="ORF">OM076_01910</name>
</gene>
<dbReference type="EMBL" id="JAPDOD010000001">
    <property type="protein sequence ID" value="MDA0159005.1"/>
    <property type="molecule type" value="Genomic_DNA"/>
</dbReference>
<protein>
    <recommendedName>
        <fullName evidence="4">Sugar phosphate isomerase/epimerase</fullName>
    </recommendedName>
</protein>
<dbReference type="RefSeq" id="WP_270037657.1">
    <property type="nucleotide sequence ID" value="NZ_JAPDOD010000001.1"/>
</dbReference>
<dbReference type="Gene3D" id="3.20.20.150">
    <property type="entry name" value="Divalent-metal-dependent TIM barrel enzymes"/>
    <property type="match status" value="1"/>
</dbReference>
<dbReference type="Proteomes" id="UP001149140">
    <property type="component" value="Unassembled WGS sequence"/>
</dbReference>
<evidence type="ECO:0008006" key="4">
    <source>
        <dbReference type="Google" id="ProtNLM"/>
    </source>
</evidence>
<feature type="signal peptide" evidence="1">
    <location>
        <begin position="1"/>
        <end position="22"/>
    </location>
</feature>
<sequence>MKRVRSTLAGLTAAGMAAVAVAASPAAAQTAPGCVPGTIPKDKISFQLYNFLLPVFGSIPIGPGQTFPPNTPPNSQEQMQAAVKNVFAQMKANGFSSFENFNGTFGYTDAQYRQLFESYGLHAVADHGAVDTGTWDARLDQAQTLGLKYVGSGGWPNGTSMTTVEGALNMASVLNDLGRKARARGLWVYGHNHVDEFATKLAYDVNGDGVKEQVPALEVVMLNTDPTLVTFEIDVHWALEGLKYNTDELVAFLRKYSKRISMLHVKGSNPNGGGAPTPALEFARITDAGGPNDFTDWKRIFAAAADVDYYHWEYDLPPDAFASSKIASNLLNCVTFGKVRDESGGVGGTVPATLALTLGTSASFGAFQPGVAKDYTASTTATVISTAGDATLSVADPSATAPGRLVNGTFSLPQAVQAGVGGAFAPVSGTAASLKTWTGPTSNESVKVDFKQSIGATDALRTGAYGKTLTFTLSTTTP</sequence>
<name>A0A9X3MPT9_9ACTN</name>
<reference evidence="2" key="1">
    <citation type="submission" date="2022-10" db="EMBL/GenBank/DDBJ databases">
        <title>The WGS of Solirubrobacter ginsenosidimutans DSM 21036.</title>
        <authorList>
            <person name="Jiang Z."/>
        </authorList>
    </citation>
    <scope>NUCLEOTIDE SEQUENCE</scope>
    <source>
        <strain evidence="2">DSM 21036</strain>
    </source>
</reference>